<sequence length="66" mass="7737">MTESDGAPVLVTTKVAARILRIHPETLREWVREGKYEIPKPIRVGSRFRWELDELRTYVKSRQISA</sequence>
<gene>
    <name evidence="2" type="ORF">D2E76_23115</name>
</gene>
<dbReference type="Proteomes" id="UP000284557">
    <property type="component" value="Unassembled WGS sequence"/>
</dbReference>
<comment type="caution">
    <text evidence="2">The sequence shown here is derived from an EMBL/GenBank/DDBJ whole genome shotgun (WGS) entry which is preliminary data.</text>
</comment>
<name>A0ABD7HIY2_9MYCO</name>
<dbReference type="RefSeq" id="WP_100520509.1">
    <property type="nucleotide sequence ID" value="NZ_QXBN01000023.1"/>
</dbReference>
<accession>A0ABD7HIY2</accession>
<dbReference type="GO" id="GO:0003677">
    <property type="term" value="F:DNA binding"/>
    <property type="evidence" value="ECO:0007669"/>
    <property type="project" value="UniProtKB-KW"/>
</dbReference>
<evidence type="ECO:0000313" key="3">
    <source>
        <dbReference type="Proteomes" id="UP000284557"/>
    </source>
</evidence>
<protein>
    <submittedName>
        <fullName evidence="2">DNA-binding protein</fullName>
    </submittedName>
</protein>
<organism evidence="2 3">
    <name type="scientific">Mycobacteroides abscessus</name>
    <dbReference type="NCBI Taxonomy" id="36809"/>
    <lineage>
        <taxon>Bacteria</taxon>
        <taxon>Bacillati</taxon>
        <taxon>Actinomycetota</taxon>
        <taxon>Actinomycetes</taxon>
        <taxon>Mycobacteriales</taxon>
        <taxon>Mycobacteriaceae</taxon>
        <taxon>Mycobacteroides</taxon>
    </lineage>
</organism>
<dbReference type="EMBL" id="QXBN01000023">
    <property type="protein sequence ID" value="RIT32704.1"/>
    <property type="molecule type" value="Genomic_DNA"/>
</dbReference>
<proteinExistence type="predicted"/>
<keyword evidence="2" id="KW-0238">DNA-binding</keyword>
<dbReference type="InterPro" id="IPR041657">
    <property type="entry name" value="HTH_17"/>
</dbReference>
<dbReference type="SUPFAM" id="SSF46955">
    <property type="entry name" value="Putative DNA-binding domain"/>
    <property type="match status" value="1"/>
</dbReference>
<feature type="domain" description="Helix-turn-helix" evidence="1">
    <location>
        <begin position="10"/>
        <end position="62"/>
    </location>
</feature>
<dbReference type="InterPro" id="IPR009061">
    <property type="entry name" value="DNA-bd_dom_put_sf"/>
</dbReference>
<dbReference type="AlphaFoldDB" id="A0ABD7HIY2"/>
<dbReference type="Pfam" id="PF12728">
    <property type="entry name" value="HTH_17"/>
    <property type="match status" value="1"/>
</dbReference>
<reference evidence="2 3" key="1">
    <citation type="submission" date="2018-08" db="EMBL/GenBank/DDBJ databases">
        <title>Linezolid Resistance in Mycobacterium abscessus: MIC Distribution and Comprehensive Investigation of Resistance Mechanisms.</title>
        <authorList>
            <person name="Ye M."/>
            <person name="Xu L."/>
            <person name="Zou Y."/>
            <person name="Li B."/>
            <person name="Guo Q."/>
            <person name="Zhang Y."/>
            <person name="Zhan M."/>
            <person name="Xu B."/>
            <person name="Yu F."/>
            <person name="Zhang Z."/>
            <person name="Chu H."/>
        </authorList>
    </citation>
    <scope>NUCLEOTIDE SEQUENCE [LARGE SCALE GENOMIC DNA]</scope>
    <source>
        <strain evidence="2 3">G143</strain>
    </source>
</reference>
<dbReference type="Gene3D" id="1.10.1660.10">
    <property type="match status" value="1"/>
</dbReference>
<evidence type="ECO:0000313" key="2">
    <source>
        <dbReference type="EMBL" id="RIT32704.1"/>
    </source>
</evidence>
<evidence type="ECO:0000259" key="1">
    <source>
        <dbReference type="Pfam" id="PF12728"/>
    </source>
</evidence>